<evidence type="ECO:0000256" key="3">
    <source>
        <dbReference type="ARBA" id="ARBA00022692"/>
    </source>
</evidence>
<evidence type="ECO:0000256" key="4">
    <source>
        <dbReference type="ARBA" id="ARBA00022989"/>
    </source>
</evidence>
<dbReference type="Pfam" id="PF05055">
    <property type="entry name" value="DUF677"/>
    <property type="match status" value="1"/>
</dbReference>
<keyword evidence="5 6" id="KW-0472">Membrane</keyword>
<dbReference type="AlphaFoldDB" id="A0ABD2ZQ49"/>
<evidence type="ECO:0000256" key="5">
    <source>
        <dbReference type="ARBA" id="ARBA00023136"/>
    </source>
</evidence>
<dbReference type="GO" id="GO:0016020">
    <property type="term" value="C:membrane"/>
    <property type="evidence" value="ECO:0007669"/>
    <property type="project" value="UniProtKB-SubCell"/>
</dbReference>
<keyword evidence="3 6" id="KW-0812">Transmembrane</keyword>
<evidence type="ECO:0000256" key="6">
    <source>
        <dbReference type="SAM" id="Phobius"/>
    </source>
</evidence>
<gene>
    <name evidence="7" type="ORF">ACH5RR_019700</name>
</gene>
<organism evidence="7 8">
    <name type="scientific">Cinchona calisaya</name>
    <dbReference type="NCBI Taxonomy" id="153742"/>
    <lineage>
        <taxon>Eukaryota</taxon>
        <taxon>Viridiplantae</taxon>
        <taxon>Streptophyta</taxon>
        <taxon>Embryophyta</taxon>
        <taxon>Tracheophyta</taxon>
        <taxon>Spermatophyta</taxon>
        <taxon>Magnoliopsida</taxon>
        <taxon>eudicotyledons</taxon>
        <taxon>Gunneridae</taxon>
        <taxon>Pentapetalae</taxon>
        <taxon>asterids</taxon>
        <taxon>lamiids</taxon>
        <taxon>Gentianales</taxon>
        <taxon>Rubiaceae</taxon>
        <taxon>Cinchonoideae</taxon>
        <taxon>Cinchoneae</taxon>
        <taxon>Cinchona</taxon>
    </lineage>
</organism>
<sequence>MKIRIFRGIKQMFTRNGNGIENPTHLELDLREEYANAFRTESYNEFWERVLGLGKPNSVTHTAVGSTTAARLPSYRLFAEHLLDPDQPTVARILALTQTHPETQAILSDYFLETANASFLCSNLLRDVDHTRIKYKSLKTTLDSFPIVQVSPINYLPVLPIRLLKYSNFGNPFLPSAQSPKRIQEIQINCSDLIKRVELSRDKTRAKFKLLTKLKHGSAVFLVVLTASLTIIIAAHALALLVATPCVIATSFELVSSKKLARWSAQLDAAAKGTYILTRDLDTISRLVSRLSDELDHMHATVRFWQERGDDRLQAGGEVARQLKMNNMSFTDQLDELEERLYLCFMTINRARDLVLKEIHDPGHPTSTSLTNL</sequence>
<dbReference type="Proteomes" id="UP001630127">
    <property type="component" value="Unassembled WGS sequence"/>
</dbReference>
<comment type="subcellular location">
    <subcellularLocation>
        <location evidence="1">Membrane</location>
    </subcellularLocation>
</comment>
<protein>
    <submittedName>
        <fullName evidence="7">Uncharacterized protein</fullName>
    </submittedName>
</protein>
<dbReference type="PANTHER" id="PTHR31113:SF6">
    <property type="entry name" value="UPF0496 PROTEIN 3"/>
    <property type="match status" value="1"/>
</dbReference>
<evidence type="ECO:0000256" key="2">
    <source>
        <dbReference type="ARBA" id="ARBA00009074"/>
    </source>
</evidence>
<evidence type="ECO:0000256" key="1">
    <source>
        <dbReference type="ARBA" id="ARBA00004370"/>
    </source>
</evidence>
<dbReference type="EMBL" id="JBJUIK010000008">
    <property type="protein sequence ID" value="KAL3521551.1"/>
    <property type="molecule type" value="Genomic_DNA"/>
</dbReference>
<evidence type="ECO:0000313" key="7">
    <source>
        <dbReference type="EMBL" id="KAL3521551.1"/>
    </source>
</evidence>
<comment type="similarity">
    <text evidence="2">Belongs to the UPF0496 family.</text>
</comment>
<name>A0ABD2ZQ49_9GENT</name>
<feature type="transmembrane region" description="Helical" evidence="6">
    <location>
        <begin position="219"/>
        <end position="243"/>
    </location>
</feature>
<keyword evidence="8" id="KW-1185">Reference proteome</keyword>
<comment type="caution">
    <text evidence="7">The sequence shown here is derived from an EMBL/GenBank/DDBJ whole genome shotgun (WGS) entry which is preliminary data.</text>
</comment>
<dbReference type="InterPro" id="IPR007749">
    <property type="entry name" value="DUF677"/>
</dbReference>
<evidence type="ECO:0000313" key="8">
    <source>
        <dbReference type="Proteomes" id="UP001630127"/>
    </source>
</evidence>
<reference evidence="7 8" key="1">
    <citation type="submission" date="2024-11" db="EMBL/GenBank/DDBJ databases">
        <title>A near-complete genome assembly of Cinchona calisaya.</title>
        <authorList>
            <person name="Lian D.C."/>
            <person name="Zhao X.W."/>
            <person name="Wei L."/>
        </authorList>
    </citation>
    <scope>NUCLEOTIDE SEQUENCE [LARGE SCALE GENOMIC DNA]</scope>
    <source>
        <tissue evidence="7">Nenye</tissue>
    </source>
</reference>
<accession>A0ABD2ZQ49</accession>
<keyword evidence="4 6" id="KW-1133">Transmembrane helix</keyword>
<proteinExistence type="inferred from homology"/>
<dbReference type="PANTHER" id="PTHR31113">
    <property type="entry name" value="UPF0496 PROTEIN 3-RELATED"/>
    <property type="match status" value="1"/>
</dbReference>